<feature type="region of interest" description="Disordered" evidence="4">
    <location>
        <begin position="266"/>
        <end position="350"/>
    </location>
</feature>
<dbReference type="SMART" id="SM00326">
    <property type="entry name" value="SH3"/>
    <property type="match status" value="1"/>
</dbReference>
<dbReference type="CDD" id="cd11793">
    <property type="entry name" value="SH3_ephexin1_like"/>
    <property type="match status" value="1"/>
</dbReference>
<accession>A0A9D3RUX2</accession>
<feature type="compositionally biased region" description="Basic and acidic residues" evidence="4">
    <location>
        <begin position="173"/>
        <end position="198"/>
    </location>
</feature>
<dbReference type="PROSITE" id="PS50002">
    <property type="entry name" value="SH3"/>
    <property type="match status" value="1"/>
</dbReference>
<dbReference type="Gene3D" id="2.30.30.40">
    <property type="entry name" value="SH3 Domains"/>
    <property type="match status" value="1"/>
</dbReference>
<dbReference type="Pfam" id="PF00621">
    <property type="entry name" value="RhoGEF"/>
    <property type="match status" value="1"/>
</dbReference>
<dbReference type="Proteomes" id="UP001044222">
    <property type="component" value="Chromosome 8"/>
</dbReference>
<dbReference type="InterPro" id="IPR001452">
    <property type="entry name" value="SH3_domain"/>
</dbReference>
<comment type="caution">
    <text evidence="8">The sequence shown here is derived from an EMBL/GenBank/DDBJ whole genome shotgun (WGS) entry which is preliminary data.</text>
</comment>
<dbReference type="PANTHER" id="PTHR12845:SF7">
    <property type="entry name" value="RHO GUANINE NUCLEOTIDE EXCHANGE FACTOR 15"/>
    <property type="match status" value="1"/>
</dbReference>
<dbReference type="InterPro" id="IPR047271">
    <property type="entry name" value="Ephexin-like"/>
</dbReference>
<evidence type="ECO:0000313" key="9">
    <source>
        <dbReference type="Proteomes" id="UP001044222"/>
    </source>
</evidence>
<feature type="domain" description="DH" evidence="7">
    <location>
        <begin position="456"/>
        <end position="640"/>
    </location>
</feature>
<feature type="compositionally biased region" description="Basic residues" evidence="4">
    <location>
        <begin position="13"/>
        <end position="25"/>
    </location>
</feature>
<dbReference type="EMBL" id="JAFIRN010000008">
    <property type="protein sequence ID" value="KAG5844033.1"/>
    <property type="molecule type" value="Genomic_DNA"/>
</dbReference>
<dbReference type="CDD" id="cd01221">
    <property type="entry name" value="PH_ephexin"/>
    <property type="match status" value="1"/>
</dbReference>
<dbReference type="CDD" id="cd00160">
    <property type="entry name" value="RhoGEF"/>
    <property type="match status" value="1"/>
</dbReference>
<evidence type="ECO:0000259" key="7">
    <source>
        <dbReference type="PROSITE" id="PS50010"/>
    </source>
</evidence>
<dbReference type="AlphaFoldDB" id="A0A9D3RUX2"/>
<sequence length="909" mass="103490">MMSTERLFSPKPPKPRKPPHLKKSHCPLPVGRGTTAVTSGSQVKKIVEHLNQQDSIVVSPKAEERSQPLREPKTTPNTKHRPPQLSQKNSLSQREREQKVKQKEDGKGHSIPSMNRQGGRSAPDGMEVEAEVQTQNKDETAQGSAATPSLLCENSCTCFCHQQRPSMQLVWVPKEEEEKEKEERDTGSEGGRQRKMERVPLSGEHMEQSNQVERMKVQQVPDATTTDDKCQYSKAFSQITTLYPTKFYHRSHWSTPISGKSTYVQLGPKVTQDTPPPVPPRTPHQSDNLNQGSSSTSPTAKLDPPTKDSLCHSQLPPPPPNHPQPQHHSEILSSRCSPQSENDDNDLDGWEKVDPIREEEPPTLLAQSLSTDLESCLNDEPLYQEYRATVINKEIQHQAKSASIGSTSSSDQEWGTGDLGNSLKLKKGPTQSILWQELPSVRNSGVLPSLSPADRKRQESMFEVLTSEVSYLRSLRVLTDHFLDSRDLDETLIIRDKKTLFSNILSVREVSERFLKDLEQRVSEGPVISDICDIIHHHAQHSFSPYIEYIRNQVYQEKTYSSLMQKNVQFVTVITRLQGSPMCQRLPFTSFLLLPFQRITRIKMLIESILKKTQEGTKEEQTASQALAAVSQIIEECNAQVGKMKQMEELLHIAQMLEFHKLKAIPIVSQRRFLEKRGELQEMTKGGALFNLRPKFTPIYLFLFNDLLIFTYKKSSDRYIVTDHAHRSLVHVQAISKEKQGSGFDRCFCLMLLENHQGCTYERLLKAPTESDMHRWMAAFHNLTGPGRDEDEVVYEDWDCPQVHCLEQYVAQQTDELDLEPTDIINVLRKTNEGWYEGIRLSDGKKGWFPASNVQEITNEHVRRRNLREQYHIIRVAAQTRPTQAHKPEPTPGALFYVTNSEVATQKGQ</sequence>
<dbReference type="InterPro" id="IPR000219">
    <property type="entry name" value="DH_dom"/>
</dbReference>
<keyword evidence="2" id="KW-0344">Guanine-nucleotide releasing factor</keyword>
<dbReference type="InterPro" id="IPR001849">
    <property type="entry name" value="PH_domain"/>
</dbReference>
<dbReference type="PROSITE" id="PS50003">
    <property type="entry name" value="PH_DOMAIN"/>
    <property type="match status" value="1"/>
</dbReference>
<feature type="domain" description="PH" evidence="6">
    <location>
        <begin position="682"/>
        <end position="785"/>
    </location>
</feature>
<proteinExistence type="predicted"/>
<dbReference type="Gene3D" id="1.20.900.10">
    <property type="entry name" value="Dbl homology (DH) domain"/>
    <property type="match status" value="1"/>
</dbReference>
<protein>
    <recommendedName>
        <fullName evidence="10">Rho guanine nucleotide exchange factor 15-like</fullName>
    </recommendedName>
</protein>
<evidence type="ECO:0000256" key="3">
    <source>
        <dbReference type="PROSITE-ProRule" id="PRU00192"/>
    </source>
</evidence>
<keyword evidence="9" id="KW-1185">Reference proteome</keyword>
<dbReference type="SMART" id="SM00233">
    <property type="entry name" value="PH"/>
    <property type="match status" value="1"/>
</dbReference>
<feature type="region of interest" description="Disordered" evidence="4">
    <location>
        <begin position="1"/>
        <end position="146"/>
    </location>
</feature>
<feature type="compositionally biased region" description="Basic and acidic residues" evidence="4">
    <location>
        <begin position="61"/>
        <end position="73"/>
    </location>
</feature>
<dbReference type="SUPFAM" id="SSF50044">
    <property type="entry name" value="SH3-domain"/>
    <property type="match status" value="1"/>
</dbReference>
<feature type="domain" description="SH3" evidence="5">
    <location>
        <begin position="798"/>
        <end position="859"/>
    </location>
</feature>
<dbReference type="InterPro" id="IPR035899">
    <property type="entry name" value="DBL_dom_sf"/>
</dbReference>
<dbReference type="PANTHER" id="PTHR12845">
    <property type="entry name" value="GUANINE NUCLEOTIDE EXCHANGE FACTOR"/>
    <property type="match status" value="1"/>
</dbReference>
<feature type="compositionally biased region" description="Polar residues" evidence="4">
    <location>
        <begin position="331"/>
        <end position="340"/>
    </location>
</feature>
<evidence type="ECO:0008006" key="10">
    <source>
        <dbReference type="Google" id="ProtNLM"/>
    </source>
</evidence>
<dbReference type="SUPFAM" id="SSF48065">
    <property type="entry name" value="DBL homology domain (DH-domain)"/>
    <property type="match status" value="1"/>
</dbReference>
<dbReference type="SUPFAM" id="SSF50729">
    <property type="entry name" value="PH domain-like"/>
    <property type="match status" value="1"/>
</dbReference>
<feature type="compositionally biased region" description="Basic and acidic residues" evidence="4">
    <location>
        <begin position="93"/>
        <end position="108"/>
    </location>
</feature>
<reference evidence="8" key="1">
    <citation type="submission" date="2021-01" db="EMBL/GenBank/DDBJ databases">
        <title>A chromosome-scale assembly of European eel, Anguilla anguilla.</title>
        <authorList>
            <person name="Henkel C."/>
            <person name="Jong-Raadsen S.A."/>
            <person name="Dufour S."/>
            <person name="Weltzien F.-A."/>
            <person name="Palstra A.P."/>
            <person name="Pelster B."/>
            <person name="Spaink H.P."/>
            <person name="Van Den Thillart G.E."/>
            <person name="Jansen H."/>
            <person name="Zahm M."/>
            <person name="Klopp C."/>
            <person name="Cedric C."/>
            <person name="Louis A."/>
            <person name="Berthelot C."/>
            <person name="Parey E."/>
            <person name="Roest Crollius H."/>
            <person name="Montfort J."/>
            <person name="Robinson-Rechavi M."/>
            <person name="Bucao C."/>
            <person name="Bouchez O."/>
            <person name="Gislard M."/>
            <person name="Lluch J."/>
            <person name="Milhes M."/>
            <person name="Lampietro C."/>
            <person name="Lopez Roques C."/>
            <person name="Donnadieu C."/>
            <person name="Braasch I."/>
            <person name="Desvignes T."/>
            <person name="Postlethwait J."/>
            <person name="Bobe J."/>
            <person name="Guiguen Y."/>
            <person name="Dirks R."/>
        </authorList>
    </citation>
    <scope>NUCLEOTIDE SEQUENCE</scope>
    <source>
        <strain evidence="8">Tag_6206</strain>
        <tissue evidence="8">Liver</tissue>
    </source>
</reference>
<evidence type="ECO:0000259" key="5">
    <source>
        <dbReference type="PROSITE" id="PS50002"/>
    </source>
</evidence>
<evidence type="ECO:0000256" key="1">
    <source>
        <dbReference type="ARBA" id="ARBA00022443"/>
    </source>
</evidence>
<feature type="compositionally biased region" description="Low complexity" evidence="4">
    <location>
        <begin position="401"/>
        <end position="410"/>
    </location>
</feature>
<name>A0A9D3RUX2_ANGAN</name>
<dbReference type="Pfam" id="PF00169">
    <property type="entry name" value="PH"/>
    <property type="match status" value="1"/>
</dbReference>
<evidence type="ECO:0000313" key="8">
    <source>
        <dbReference type="EMBL" id="KAG5844033.1"/>
    </source>
</evidence>
<dbReference type="SMART" id="SM00325">
    <property type="entry name" value="RhoGEF"/>
    <property type="match status" value="1"/>
</dbReference>
<evidence type="ECO:0000259" key="6">
    <source>
        <dbReference type="PROSITE" id="PS50003"/>
    </source>
</evidence>
<dbReference type="InterPro" id="IPR047270">
    <property type="entry name" value="PH_ephexin"/>
</dbReference>
<dbReference type="Gene3D" id="2.30.29.30">
    <property type="entry name" value="Pleckstrin-homology domain (PH domain)/Phosphotyrosine-binding domain (PTB)"/>
    <property type="match status" value="1"/>
</dbReference>
<dbReference type="PROSITE" id="PS50010">
    <property type="entry name" value="DH_2"/>
    <property type="match status" value="1"/>
</dbReference>
<keyword evidence="1 3" id="KW-0728">SH3 domain</keyword>
<feature type="region of interest" description="Disordered" evidence="4">
    <location>
        <begin position="173"/>
        <end position="213"/>
    </location>
</feature>
<evidence type="ECO:0000256" key="4">
    <source>
        <dbReference type="SAM" id="MobiDB-lite"/>
    </source>
</evidence>
<dbReference type="InterPro" id="IPR036028">
    <property type="entry name" value="SH3-like_dom_sf"/>
</dbReference>
<evidence type="ECO:0000256" key="2">
    <source>
        <dbReference type="ARBA" id="ARBA00022658"/>
    </source>
</evidence>
<feature type="region of interest" description="Disordered" evidence="4">
    <location>
        <begin position="400"/>
        <end position="422"/>
    </location>
</feature>
<organism evidence="8 9">
    <name type="scientific">Anguilla anguilla</name>
    <name type="common">European freshwater eel</name>
    <name type="synonym">Muraena anguilla</name>
    <dbReference type="NCBI Taxonomy" id="7936"/>
    <lineage>
        <taxon>Eukaryota</taxon>
        <taxon>Metazoa</taxon>
        <taxon>Chordata</taxon>
        <taxon>Craniata</taxon>
        <taxon>Vertebrata</taxon>
        <taxon>Euteleostomi</taxon>
        <taxon>Actinopterygii</taxon>
        <taxon>Neopterygii</taxon>
        <taxon>Teleostei</taxon>
        <taxon>Anguilliformes</taxon>
        <taxon>Anguillidae</taxon>
        <taxon>Anguilla</taxon>
    </lineage>
</organism>
<dbReference type="GO" id="GO:0005085">
    <property type="term" value="F:guanyl-nucleotide exchange factor activity"/>
    <property type="evidence" value="ECO:0007669"/>
    <property type="project" value="UniProtKB-KW"/>
</dbReference>
<feature type="compositionally biased region" description="Polar residues" evidence="4">
    <location>
        <begin position="285"/>
        <end position="299"/>
    </location>
</feature>
<dbReference type="InterPro" id="IPR011993">
    <property type="entry name" value="PH-like_dom_sf"/>
</dbReference>
<dbReference type="Pfam" id="PF00018">
    <property type="entry name" value="SH3_1"/>
    <property type="match status" value="1"/>
</dbReference>
<dbReference type="FunFam" id="1.20.900.10:FF:000007">
    <property type="entry name" value="rho guanine nucleotide exchange factor 19"/>
    <property type="match status" value="1"/>
</dbReference>
<gene>
    <name evidence="8" type="ORF">ANANG_G00157160</name>
</gene>